<dbReference type="AlphaFoldDB" id="A0A9Q2HF59"/>
<feature type="domain" description="AMP-binding enzyme C-terminal" evidence="10">
    <location>
        <begin position="374"/>
        <end position="445"/>
    </location>
</feature>
<keyword evidence="8" id="KW-0175">Coiled coil</keyword>
<dbReference type="PANTHER" id="PTHR43201:SF5">
    <property type="entry name" value="MEDIUM-CHAIN ACYL-COA LIGASE ACSF2, MITOCHONDRIAL"/>
    <property type="match status" value="1"/>
</dbReference>
<proteinExistence type="inferred from homology"/>
<reference evidence="11 12" key="1">
    <citation type="submission" date="2020-08" db="EMBL/GenBank/DDBJ databases">
        <title>Genomic Encyclopedia of Type Strains, Phase IV (KMG-IV): sequencing the most valuable type-strain genomes for metagenomic binning, comparative biology and taxonomic classification.</title>
        <authorList>
            <person name="Goeker M."/>
        </authorList>
    </citation>
    <scope>NUCLEOTIDE SEQUENCE [LARGE SCALE GENOMIC DNA]</scope>
    <source>
        <strain evidence="11 12">DSM 19163</strain>
    </source>
</reference>
<comment type="similarity">
    <text evidence="1">Belongs to the ATP-dependent AMP-binding enzyme family.</text>
</comment>
<comment type="caution">
    <text evidence="11">The sequence shown here is derived from an EMBL/GenBank/DDBJ whole genome shotgun (WGS) entry which is preliminary data.</text>
</comment>
<dbReference type="InterPro" id="IPR025110">
    <property type="entry name" value="AMP-bd_C"/>
</dbReference>
<evidence type="ECO:0000256" key="1">
    <source>
        <dbReference type="ARBA" id="ARBA00006432"/>
    </source>
</evidence>
<evidence type="ECO:0000256" key="4">
    <source>
        <dbReference type="ARBA" id="ARBA00022598"/>
    </source>
</evidence>
<dbReference type="PANTHER" id="PTHR43201">
    <property type="entry name" value="ACYL-COA SYNTHETASE"/>
    <property type="match status" value="1"/>
</dbReference>
<dbReference type="GO" id="GO:0005524">
    <property type="term" value="F:ATP binding"/>
    <property type="evidence" value="ECO:0007669"/>
    <property type="project" value="UniProtKB-KW"/>
</dbReference>
<dbReference type="GO" id="GO:0031956">
    <property type="term" value="F:medium-chain fatty acid-CoA ligase activity"/>
    <property type="evidence" value="ECO:0007669"/>
    <property type="project" value="TreeGrafter"/>
</dbReference>
<dbReference type="InterPro" id="IPR000873">
    <property type="entry name" value="AMP-dep_synth/lig_dom"/>
</dbReference>
<dbReference type="InterPro" id="IPR010192">
    <property type="entry name" value="MenE"/>
</dbReference>
<dbReference type="Proteomes" id="UP000579136">
    <property type="component" value="Unassembled WGS sequence"/>
</dbReference>
<gene>
    <name evidence="11" type="ORF">HNQ45_000070</name>
</gene>
<dbReference type="PROSITE" id="PS00455">
    <property type="entry name" value="AMP_BINDING"/>
    <property type="match status" value="1"/>
</dbReference>
<evidence type="ECO:0000256" key="5">
    <source>
        <dbReference type="ARBA" id="ARBA00022741"/>
    </source>
</evidence>
<name>A0A9Q2HF59_9STAP</name>
<evidence type="ECO:0000313" key="12">
    <source>
        <dbReference type="Proteomes" id="UP000579136"/>
    </source>
</evidence>
<accession>A0A9Q2HF59</accession>
<keyword evidence="4 11" id="KW-0436">Ligase</keyword>
<dbReference type="GO" id="GO:0006631">
    <property type="term" value="P:fatty acid metabolic process"/>
    <property type="evidence" value="ECO:0007669"/>
    <property type="project" value="TreeGrafter"/>
</dbReference>
<keyword evidence="5" id="KW-0547">Nucleotide-binding</keyword>
<dbReference type="EMBL" id="JACHHF010000001">
    <property type="protein sequence ID" value="MBB5175212.1"/>
    <property type="molecule type" value="Genomic_DNA"/>
</dbReference>
<dbReference type="InterPro" id="IPR042099">
    <property type="entry name" value="ANL_N_sf"/>
</dbReference>
<evidence type="ECO:0000256" key="2">
    <source>
        <dbReference type="ARBA" id="ARBA00017625"/>
    </source>
</evidence>
<feature type="coiled-coil region" evidence="8">
    <location>
        <begin position="20"/>
        <end position="47"/>
    </location>
</feature>
<dbReference type="InterPro" id="IPR045851">
    <property type="entry name" value="AMP-bd_C_sf"/>
</dbReference>
<evidence type="ECO:0000256" key="8">
    <source>
        <dbReference type="SAM" id="Coils"/>
    </source>
</evidence>
<evidence type="ECO:0000259" key="10">
    <source>
        <dbReference type="Pfam" id="PF13193"/>
    </source>
</evidence>
<dbReference type="Pfam" id="PF13193">
    <property type="entry name" value="AMP-binding_C"/>
    <property type="match status" value="1"/>
</dbReference>
<dbReference type="NCBIfam" id="TIGR01923">
    <property type="entry name" value="menE"/>
    <property type="match status" value="1"/>
</dbReference>
<evidence type="ECO:0000256" key="6">
    <source>
        <dbReference type="ARBA" id="ARBA00022840"/>
    </source>
</evidence>
<dbReference type="RefSeq" id="WP_183672646.1">
    <property type="nucleotide sequence ID" value="NZ_CBCRYX010000003.1"/>
</dbReference>
<dbReference type="Gene3D" id="3.40.50.12780">
    <property type="entry name" value="N-terminal domain of ligase-like"/>
    <property type="match status" value="1"/>
</dbReference>
<sequence>MNKWLIENAKKYPDKLAIIYENDSLTYKNLQDKVHELSKKLPNIKRVGVYIDNSLDSAVLIHSLIERHIEIVTINTRLSAKEINNQLSDVNVDTIFSTIVSGVLDDVEAKVFDYNDLLNLKEVEYEKLDANDDDILSIMFTSGTTGRPKAVTQTYLNHYASHLNAKKGLKYDSNSTWLMVNPIFHISGFSILMRAIISGCTLIIHNKFNTKHVLDVIEQQKVTHTSFVPVMLSRIMSDENVDKKDLSSLQAILMGGANTTPKLLKSAISLNLPVYNSFGMTETCSQIVIISHDDEKILSGTVGKVNDNIYVNENSELLVKGQNVTNGYLNAEINIEDEFFNTGDIAAVEDGYLYILDRRDDLIISGGENIYPKEIEDVVLKYTDLNACVVVKKDDDKWGQVPVLIVEEKVNNSTLEALFNKYLARFKHPKEVIIVDEIKYTPSGKISRKLNREAYID</sequence>
<feature type="domain" description="AMP-dependent synthetase/ligase" evidence="9">
    <location>
        <begin position="7"/>
        <end position="329"/>
    </location>
</feature>
<evidence type="ECO:0000313" key="11">
    <source>
        <dbReference type="EMBL" id="MBB5175212.1"/>
    </source>
</evidence>
<dbReference type="Gene3D" id="3.30.300.30">
    <property type="match status" value="1"/>
</dbReference>
<keyword evidence="12" id="KW-1185">Reference proteome</keyword>
<organism evidence="11 12">
    <name type="scientific">Nosocomiicoccus ampullae</name>
    <dbReference type="NCBI Taxonomy" id="489910"/>
    <lineage>
        <taxon>Bacteria</taxon>
        <taxon>Bacillati</taxon>
        <taxon>Bacillota</taxon>
        <taxon>Bacilli</taxon>
        <taxon>Bacillales</taxon>
        <taxon>Staphylococcaceae</taxon>
        <taxon>Nosocomiicoccus</taxon>
    </lineage>
</organism>
<dbReference type="SUPFAM" id="SSF56801">
    <property type="entry name" value="Acetyl-CoA synthetase-like"/>
    <property type="match status" value="1"/>
</dbReference>
<evidence type="ECO:0000259" key="9">
    <source>
        <dbReference type="Pfam" id="PF00501"/>
    </source>
</evidence>
<dbReference type="GO" id="GO:0008756">
    <property type="term" value="F:o-succinylbenzoate-CoA ligase activity"/>
    <property type="evidence" value="ECO:0007669"/>
    <property type="project" value="InterPro"/>
</dbReference>
<evidence type="ECO:0000256" key="3">
    <source>
        <dbReference type="ARBA" id="ARBA00022428"/>
    </source>
</evidence>
<keyword evidence="3" id="KW-0474">Menaquinone biosynthesis</keyword>
<dbReference type="Pfam" id="PF00501">
    <property type="entry name" value="AMP-binding"/>
    <property type="match status" value="1"/>
</dbReference>
<dbReference type="GO" id="GO:0009234">
    <property type="term" value="P:menaquinone biosynthetic process"/>
    <property type="evidence" value="ECO:0007669"/>
    <property type="project" value="UniProtKB-KW"/>
</dbReference>
<dbReference type="InterPro" id="IPR020845">
    <property type="entry name" value="AMP-binding_CS"/>
</dbReference>
<keyword evidence="6" id="KW-0067">ATP-binding</keyword>
<evidence type="ECO:0000256" key="7">
    <source>
        <dbReference type="ARBA" id="ARBA00032875"/>
    </source>
</evidence>
<protein>
    <recommendedName>
        <fullName evidence="2">Putative long chain fatty acid-CoA ligase VraA</fullName>
    </recommendedName>
    <alternativeName>
        <fullName evidence="7">Acyl-CoA synthetase</fullName>
    </alternativeName>
</protein>